<feature type="non-terminal residue" evidence="1">
    <location>
        <position position="101"/>
    </location>
</feature>
<reference evidence="1" key="1">
    <citation type="submission" date="2020-04" db="EMBL/GenBank/DDBJ databases">
        <authorList>
            <person name="Alioto T."/>
            <person name="Alioto T."/>
            <person name="Gomez Garrido J."/>
        </authorList>
    </citation>
    <scope>NUCLEOTIDE SEQUENCE</scope>
    <source>
        <strain evidence="1">A484AB</strain>
    </source>
</reference>
<dbReference type="EMBL" id="CACRXK020032353">
    <property type="protein sequence ID" value="CAB4043431.1"/>
    <property type="molecule type" value="Genomic_DNA"/>
</dbReference>
<dbReference type="AlphaFoldDB" id="A0A6S7KMV2"/>
<protein>
    <submittedName>
        <fullName evidence="1">Uncharacterized protein</fullName>
    </submittedName>
</protein>
<keyword evidence="2" id="KW-1185">Reference proteome</keyword>
<evidence type="ECO:0000313" key="2">
    <source>
        <dbReference type="Proteomes" id="UP001152795"/>
    </source>
</evidence>
<sequence length="101" mass="12084">ELKKFISKECGLDISSSTIRRIRREKLGWKYENTRYCQFVREPNKVKRLSFCLDALARKDTFEDVIFTDERTVQIEQYARVSFRKDGTQAKRKGRPKHPLK</sequence>
<dbReference type="Proteomes" id="UP001152795">
    <property type="component" value="Unassembled WGS sequence"/>
</dbReference>
<comment type="caution">
    <text evidence="1">The sequence shown here is derived from an EMBL/GenBank/DDBJ whole genome shotgun (WGS) entry which is preliminary data.</text>
</comment>
<proteinExistence type="predicted"/>
<organism evidence="1 2">
    <name type="scientific">Paramuricea clavata</name>
    <name type="common">Red gorgonian</name>
    <name type="synonym">Violescent sea-whip</name>
    <dbReference type="NCBI Taxonomy" id="317549"/>
    <lineage>
        <taxon>Eukaryota</taxon>
        <taxon>Metazoa</taxon>
        <taxon>Cnidaria</taxon>
        <taxon>Anthozoa</taxon>
        <taxon>Octocorallia</taxon>
        <taxon>Malacalcyonacea</taxon>
        <taxon>Plexauridae</taxon>
        <taxon>Paramuricea</taxon>
    </lineage>
</organism>
<gene>
    <name evidence="1" type="ORF">PACLA_8A031430</name>
</gene>
<evidence type="ECO:0000313" key="1">
    <source>
        <dbReference type="EMBL" id="CAB4043431.1"/>
    </source>
</evidence>
<accession>A0A6S7KMV2</accession>
<feature type="non-terminal residue" evidence="1">
    <location>
        <position position="1"/>
    </location>
</feature>
<dbReference type="OrthoDB" id="6022146at2759"/>
<name>A0A6S7KMV2_PARCT</name>